<proteinExistence type="predicted"/>
<dbReference type="OrthoDB" id="2678555at2"/>
<name>A0A4S4BQV4_9BACL</name>
<dbReference type="AlphaFoldDB" id="A0A4S4BQV4"/>
<organism evidence="1 2">
    <name type="scientific">Cohnella fermenti</name>
    <dbReference type="NCBI Taxonomy" id="2565925"/>
    <lineage>
        <taxon>Bacteria</taxon>
        <taxon>Bacillati</taxon>
        <taxon>Bacillota</taxon>
        <taxon>Bacilli</taxon>
        <taxon>Bacillales</taxon>
        <taxon>Paenibacillaceae</taxon>
        <taxon>Cohnella</taxon>
    </lineage>
</organism>
<keyword evidence="2" id="KW-1185">Reference proteome</keyword>
<protein>
    <submittedName>
        <fullName evidence="1">Uncharacterized protein</fullName>
    </submittedName>
</protein>
<dbReference type="Proteomes" id="UP000310636">
    <property type="component" value="Unassembled WGS sequence"/>
</dbReference>
<accession>A0A4S4BQV4</accession>
<reference evidence="1 2" key="1">
    <citation type="submission" date="2019-04" db="EMBL/GenBank/DDBJ databases">
        <title>Cohnella sp. nov. isolated from preserved vegetables.</title>
        <authorList>
            <person name="Lin S.-Y."/>
            <person name="Hung M.-H."/>
            <person name="Young C.-C."/>
        </authorList>
    </citation>
    <scope>NUCLEOTIDE SEQUENCE [LARGE SCALE GENOMIC DNA]</scope>
    <source>
        <strain evidence="1 2">CC-MHH1044</strain>
    </source>
</reference>
<evidence type="ECO:0000313" key="2">
    <source>
        <dbReference type="Proteomes" id="UP000310636"/>
    </source>
</evidence>
<dbReference type="RefSeq" id="WP_136371295.1">
    <property type="nucleotide sequence ID" value="NZ_SSOB01000024.1"/>
</dbReference>
<gene>
    <name evidence="1" type="ORF">E6C55_18460</name>
</gene>
<evidence type="ECO:0000313" key="1">
    <source>
        <dbReference type="EMBL" id="THF76522.1"/>
    </source>
</evidence>
<dbReference type="EMBL" id="SSOB01000024">
    <property type="protein sequence ID" value="THF76522.1"/>
    <property type="molecule type" value="Genomic_DNA"/>
</dbReference>
<sequence>MYESKLISKESYTLLNDIRKIRNDCLHYNQNFKKKDNGILKKEALSVMNDFKEMLKISLGFKESMNLEKFNEIVTAAVNELGGSENKHIKNFDDMIFKERNALSQLFNLDITIKPGTELISRESIYLVAEVDLDFKEVTLIDTANEFPVIIDLTETNISQIKDMDLVENDIVYGAITSTVNSFGQTAAWTLTRIKKLLPI</sequence>
<comment type="caution">
    <text evidence="1">The sequence shown here is derived from an EMBL/GenBank/DDBJ whole genome shotgun (WGS) entry which is preliminary data.</text>
</comment>